<keyword evidence="8" id="KW-0648">Protein biosynthesis</keyword>
<evidence type="ECO:0000256" key="5">
    <source>
        <dbReference type="ARBA" id="ARBA00022553"/>
    </source>
</evidence>
<dbReference type="Pfam" id="PF22594">
    <property type="entry name" value="GTP-eEF1A_C"/>
    <property type="match status" value="1"/>
</dbReference>
<dbReference type="Pfam" id="PF03144">
    <property type="entry name" value="GTP_EFTU_D2"/>
    <property type="match status" value="1"/>
</dbReference>
<evidence type="ECO:0000259" key="15">
    <source>
        <dbReference type="PROSITE" id="PS51722"/>
    </source>
</evidence>
<name>A0A511KLG2_RHOTO</name>
<dbReference type="GO" id="GO:0000288">
    <property type="term" value="P:nuclear-transcribed mRNA catabolic process, deadenylation-dependent decay"/>
    <property type="evidence" value="ECO:0007669"/>
    <property type="project" value="InterPro"/>
</dbReference>
<dbReference type="SUPFAM" id="SSF50447">
    <property type="entry name" value="Translation proteins"/>
    <property type="match status" value="1"/>
</dbReference>
<dbReference type="GO" id="GO:0018444">
    <property type="term" value="C:translation release factor complex"/>
    <property type="evidence" value="ECO:0007669"/>
    <property type="project" value="UniProtKB-ARBA"/>
</dbReference>
<dbReference type="InterPro" id="IPR009001">
    <property type="entry name" value="Transl_elong_EF1A/Init_IF2_C"/>
</dbReference>
<dbReference type="GO" id="GO:0002184">
    <property type="term" value="P:cytoplasmic translational termination"/>
    <property type="evidence" value="ECO:0007669"/>
    <property type="project" value="UniProtKB-ARBA"/>
</dbReference>
<comment type="caution">
    <text evidence="16">The sequence shown here is derived from an EMBL/GenBank/DDBJ whole genome shotgun (WGS) entry which is preliminary data.</text>
</comment>
<dbReference type="CDD" id="cd01883">
    <property type="entry name" value="EF1_alpha"/>
    <property type="match status" value="1"/>
</dbReference>
<evidence type="ECO:0000256" key="4">
    <source>
        <dbReference type="ARBA" id="ARBA00022490"/>
    </source>
</evidence>
<comment type="similarity">
    <text evidence="2">Belongs to the TRAFAC class translation factor GTPase superfamily. Classic translation factor GTPase family. EF-Tu/EF-1A subfamily.</text>
</comment>
<dbReference type="GO" id="GO:0003747">
    <property type="term" value="F:translation release factor activity"/>
    <property type="evidence" value="ECO:0007669"/>
    <property type="project" value="InterPro"/>
</dbReference>
<dbReference type="GO" id="GO:0003924">
    <property type="term" value="F:GTPase activity"/>
    <property type="evidence" value="ECO:0007669"/>
    <property type="project" value="InterPro"/>
</dbReference>
<dbReference type="InterPro" id="IPR000795">
    <property type="entry name" value="T_Tr_GTP-bd_dom"/>
</dbReference>
<keyword evidence="5" id="KW-0597">Phosphoprotein</keyword>
<evidence type="ECO:0000313" key="17">
    <source>
        <dbReference type="Proteomes" id="UP000321518"/>
    </source>
</evidence>
<dbReference type="PRINTS" id="PR00315">
    <property type="entry name" value="ELONGATNFCT"/>
</dbReference>
<dbReference type="InterPro" id="IPR032675">
    <property type="entry name" value="LRR_dom_sf"/>
</dbReference>
<keyword evidence="9" id="KW-0342">GTP-binding</keyword>
<evidence type="ECO:0000256" key="6">
    <source>
        <dbReference type="ARBA" id="ARBA00022737"/>
    </source>
</evidence>
<evidence type="ECO:0000256" key="10">
    <source>
        <dbReference type="ARBA" id="ARBA00029585"/>
    </source>
</evidence>
<protein>
    <recommendedName>
        <fullName evidence="3">Eukaryotic peptide chain release factor GTP-binding subunit</fullName>
    </recommendedName>
    <alternativeName>
        <fullName evidence="13">ERF-3</fullName>
    </alternativeName>
    <alternativeName>
        <fullName evidence="12">ERF2</fullName>
    </alternativeName>
    <alternativeName>
        <fullName evidence="10">Polypeptide release factor 3</fullName>
    </alternativeName>
    <alternativeName>
        <fullName evidence="11">Translation release factor 3</fullName>
    </alternativeName>
</protein>
<dbReference type="Gene3D" id="2.40.30.10">
    <property type="entry name" value="Translation factors"/>
    <property type="match status" value="2"/>
</dbReference>
<dbReference type="OrthoDB" id="342024at2759"/>
<dbReference type="SUPFAM" id="SSF50465">
    <property type="entry name" value="EF-Tu/eEF-1alpha/eIF2-gamma C-terminal domain"/>
    <property type="match status" value="1"/>
</dbReference>
<dbReference type="InterPro" id="IPR009000">
    <property type="entry name" value="Transl_B-barrel_sf"/>
</dbReference>
<dbReference type="Pfam" id="PF00009">
    <property type="entry name" value="GTP_EFTU"/>
    <property type="match status" value="1"/>
</dbReference>
<dbReference type="Gene3D" id="3.80.10.10">
    <property type="entry name" value="Ribonuclease Inhibitor"/>
    <property type="match status" value="1"/>
</dbReference>
<dbReference type="InterPro" id="IPR031157">
    <property type="entry name" value="G_TR_CS"/>
</dbReference>
<evidence type="ECO:0000256" key="12">
    <source>
        <dbReference type="ARBA" id="ARBA00030845"/>
    </source>
</evidence>
<feature type="domain" description="Tr-type G" evidence="15">
    <location>
        <begin position="603"/>
        <end position="835"/>
    </location>
</feature>
<dbReference type="GO" id="GO:0005525">
    <property type="term" value="F:GTP binding"/>
    <property type="evidence" value="ECO:0007669"/>
    <property type="project" value="UniProtKB-KW"/>
</dbReference>
<feature type="compositionally biased region" description="Basic and acidic residues" evidence="14">
    <location>
        <begin position="546"/>
        <end position="564"/>
    </location>
</feature>
<dbReference type="PANTHER" id="PTHR23115">
    <property type="entry name" value="TRANSLATION FACTOR"/>
    <property type="match status" value="1"/>
</dbReference>
<dbReference type="EMBL" id="BJWK01000012">
    <property type="protein sequence ID" value="GEM10716.1"/>
    <property type="molecule type" value="Genomic_DNA"/>
</dbReference>
<dbReference type="FunFam" id="2.40.30.10:FF:000020">
    <property type="entry name" value="Translation elongation factor EF-1"/>
    <property type="match status" value="1"/>
</dbReference>
<evidence type="ECO:0000256" key="8">
    <source>
        <dbReference type="ARBA" id="ARBA00022917"/>
    </source>
</evidence>
<organism evidence="16 17">
    <name type="scientific">Rhodotorula toruloides</name>
    <name type="common">Yeast</name>
    <name type="synonym">Rhodosporidium toruloides</name>
    <dbReference type="NCBI Taxonomy" id="5286"/>
    <lineage>
        <taxon>Eukaryota</taxon>
        <taxon>Fungi</taxon>
        <taxon>Dikarya</taxon>
        <taxon>Basidiomycota</taxon>
        <taxon>Pucciniomycotina</taxon>
        <taxon>Microbotryomycetes</taxon>
        <taxon>Sporidiobolales</taxon>
        <taxon>Sporidiobolaceae</taxon>
        <taxon>Rhodotorula</taxon>
    </lineage>
</organism>
<dbReference type="InterPro" id="IPR027417">
    <property type="entry name" value="P-loop_NTPase"/>
</dbReference>
<evidence type="ECO:0000256" key="1">
    <source>
        <dbReference type="ARBA" id="ARBA00004496"/>
    </source>
</evidence>
<dbReference type="FunFam" id="2.40.30.10:FF:000017">
    <property type="entry name" value="Eukaryotic peptide chain release factor GTP-binding subunit"/>
    <property type="match status" value="1"/>
</dbReference>
<dbReference type="AlphaFoldDB" id="A0A511KLG2"/>
<dbReference type="CDD" id="cd03704">
    <property type="entry name" value="eRF3_C_III"/>
    <property type="match status" value="1"/>
</dbReference>
<keyword evidence="4" id="KW-0963">Cytoplasm</keyword>
<evidence type="ECO:0000256" key="2">
    <source>
        <dbReference type="ARBA" id="ARBA00007249"/>
    </source>
</evidence>
<dbReference type="InterPro" id="IPR004161">
    <property type="entry name" value="EFTu-like_2"/>
</dbReference>
<feature type="compositionally biased region" description="Low complexity" evidence="14">
    <location>
        <begin position="501"/>
        <end position="532"/>
    </location>
</feature>
<dbReference type="Proteomes" id="UP000321518">
    <property type="component" value="Unassembled WGS sequence"/>
</dbReference>
<evidence type="ECO:0000256" key="7">
    <source>
        <dbReference type="ARBA" id="ARBA00022741"/>
    </source>
</evidence>
<evidence type="ECO:0000256" key="13">
    <source>
        <dbReference type="ARBA" id="ARBA00031881"/>
    </source>
</evidence>
<dbReference type="InterPro" id="IPR050100">
    <property type="entry name" value="TRAFAC_GTPase_members"/>
</dbReference>
<evidence type="ECO:0000256" key="9">
    <source>
        <dbReference type="ARBA" id="ARBA00023134"/>
    </source>
</evidence>
<accession>A0A511KLG2</accession>
<proteinExistence type="inferred from homology"/>
<reference evidence="16 17" key="1">
    <citation type="submission" date="2019-07" db="EMBL/GenBank/DDBJ databases">
        <title>Rhodotorula toruloides NBRC10032 genome sequencing.</title>
        <authorList>
            <person name="Shida Y."/>
            <person name="Takaku H."/>
            <person name="Ogasawara W."/>
            <person name="Mori K."/>
        </authorList>
    </citation>
    <scope>NUCLEOTIDE SEQUENCE [LARGE SCALE GENOMIC DNA]</scope>
    <source>
        <strain evidence="16 17">NBRC10032</strain>
    </source>
</reference>
<comment type="subcellular location">
    <subcellularLocation>
        <location evidence="1">Cytoplasm</location>
    </subcellularLocation>
</comment>
<evidence type="ECO:0000256" key="14">
    <source>
        <dbReference type="SAM" id="MobiDB-lite"/>
    </source>
</evidence>
<dbReference type="Gene3D" id="3.40.50.300">
    <property type="entry name" value="P-loop containing nucleotide triphosphate hydrolases"/>
    <property type="match status" value="1"/>
</dbReference>
<evidence type="ECO:0000256" key="11">
    <source>
        <dbReference type="ARBA" id="ARBA00030210"/>
    </source>
</evidence>
<dbReference type="PROSITE" id="PS00301">
    <property type="entry name" value="G_TR_1"/>
    <property type="match status" value="1"/>
</dbReference>
<dbReference type="InterPro" id="IPR054696">
    <property type="entry name" value="GTP-eEF1A_C"/>
</dbReference>
<feature type="region of interest" description="Disordered" evidence="14">
    <location>
        <begin position="344"/>
        <end position="370"/>
    </location>
</feature>
<keyword evidence="7" id="KW-0547">Nucleotide-binding</keyword>
<dbReference type="SUPFAM" id="SSF52540">
    <property type="entry name" value="P-loop containing nucleoside triphosphate hydrolases"/>
    <property type="match status" value="1"/>
</dbReference>
<dbReference type="CDD" id="cd04089">
    <property type="entry name" value="eRF3_II"/>
    <property type="match status" value="1"/>
</dbReference>
<dbReference type="PROSITE" id="PS51722">
    <property type="entry name" value="G_TR_2"/>
    <property type="match status" value="1"/>
</dbReference>
<dbReference type="SUPFAM" id="SSF52047">
    <property type="entry name" value="RNI-like"/>
    <property type="match status" value="1"/>
</dbReference>
<evidence type="ECO:0000256" key="3">
    <source>
        <dbReference type="ARBA" id="ARBA00015765"/>
    </source>
</evidence>
<dbReference type="GO" id="GO:0005829">
    <property type="term" value="C:cytosol"/>
    <property type="evidence" value="ECO:0007669"/>
    <property type="project" value="GOC"/>
</dbReference>
<dbReference type="InterPro" id="IPR003285">
    <property type="entry name" value="Sup35"/>
</dbReference>
<gene>
    <name evidence="16" type="ORF">Rt10032_c12g4733</name>
</gene>
<sequence>MTTTDIDAFFAHLPNLRKLAITYYQLVGTFIDYVKRTDAPMPHLEDLALSAPGGASFVVEVLRALTALKRLKLSLACSPTDHKTRRHSRRSSPLAALQHFQIDLQGNNVDGVVYLLNAAPYLRVLKMENYVKSEASDALLSAASKLARVSEVGLYGEKSWAWKAPKQLKAFKSLARLTLGTGCAARDKPTYQLFRRLPLEYLRLGRRTVVSDAHMLALVSGPDKHPSLATLELDNIYAQCDDIRGRSDWAEYGVCEDWLRNGYRVPDWTKTFSRQGCQRLIEAAKSEGIELFGDSIEAVDIEEEIWESKQDVEGYLERKAKLSGGFNPNANTFNPNAGSFVPGGAPPFQPGQPYNPYGAPPQQSGNPADYYNQYAGGYGGYGAPAGQYGYAPQGYGQAPAGYGAQDPFAARYNNGGGFPSQQQPQRPPQQPETRVYEPPVRQPAGAASAPFVRASSDPNAPPPSKPPTMSLKIGGSTSSIPAPNPDAKPATVSLKIGGGSKAATASSSSAPASKNATPATSSKASTPAASKPGTPVAGKPAAAAAAEKKAEAAQAKKEDKEKKVEAKKVEDAKKDAVEAEIQAVADQEALEDLYGVEDAKDVKPHLNIVFIGHVDAGKSTMGGNILYLCGMVDKRTLEKYEREAKEAGRESWYLSWALDSTSQEREKGKTVEVGRAYFETDVRRYTILDAPGHKNFVPSMISGAAQADVAVLVISARKGEFETGFEKGGQTREHAMLVKTAGVQKLVVVVNKMDDPTVNWDKARYDEIVTKLSPFLKGTGYNMKTDVTFIPVSGFTGANIKEPVDRKVAPWVEGTSLLTFLDAMPLMDRKNNAPLMMPISEKYGDMGCVVVGKVESGKVRKNQDLFLMPNKTPVQVAAIFNEMEEEVSLALCGDNVRIRLRGIEDTDVNVGFVLTDPKKPVHTVQQFEAQLVILDTKNIITAGYSAVMHVHTASEEVTLSALLHYYDKKTGRKSRRPPQFAKKGMKIIARIDVAGPICIEKFSDHPQLGRFTLRDEGKTIGIGKVTRLEQAISEETPDVSKLDINAE</sequence>
<evidence type="ECO:0000313" key="16">
    <source>
        <dbReference type="EMBL" id="GEM10716.1"/>
    </source>
</evidence>
<dbReference type="PRINTS" id="PR01343">
    <property type="entry name" value="YEASTERF"/>
</dbReference>
<feature type="region of interest" description="Disordered" evidence="14">
    <location>
        <begin position="406"/>
        <end position="564"/>
    </location>
</feature>
<dbReference type="FunFam" id="3.40.50.300:FF:000503">
    <property type="entry name" value="Peptide chain release factor subunit 3"/>
    <property type="match status" value="1"/>
</dbReference>
<keyword evidence="6" id="KW-0677">Repeat</keyword>